<dbReference type="Pfam" id="PF18738">
    <property type="entry name" value="HEPN_DZIP3"/>
    <property type="match status" value="1"/>
</dbReference>
<name>A0A8B6E6V1_MYTGA</name>
<dbReference type="OrthoDB" id="6367890at2759"/>
<dbReference type="EMBL" id="UYJE01004638">
    <property type="protein sequence ID" value="VDI29941.1"/>
    <property type="molecule type" value="Genomic_DNA"/>
</dbReference>
<dbReference type="AlphaFoldDB" id="A0A8B6E6V1"/>
<sequence length="212" mass="24206">MEGLVISSGSGKQRVCWKSMWRALRALDIVGGERNKLIGNLCKEAQTSFDYLITPVGAPLEVVVDSAETVEEDGLTRSRNHTSFQKDVLRIAPSFVRKIFDVEFHPDKLQATLRNEHQKINDMILKKTIKKSQQRLLYSKDVSSQKLDMTMMICLLRHIANFPIADSLPSVYDKSVAADLSRLKYYRNLIVHVPNGTISDEDFKVYFDNVRE</sequence>
<comment type="caution">
    <text evidence="2">The sequence shown here is derived from an EMBL/GenBank/DDBJ whole genome shotgun (WGS) entry which is preliminary data.</text>
</comment>
<feature type="domain" description="DZIP3-like HEPN" evidence="1">
    <location>
        <begin position="106"/>
        <end position="211"/>
    </location>
</feature>
<accession>A0A8B6E6V1</accession>
<dbReference type="Proteomes" id="UP000596742">
    <property type="component" value="Unassembled WGS sequence"/>
</dbReference>
<evidence type="ECO:0000313" key="3">
    <source>
        <dbReference type="Proteomes" id="UP000596742"/>
    </source>
</evidence>
<feature type="non-terminal residue" evidence="2">
    <location>
        <position position="212"/>
    </location>
</feature>
<dbReference type="InterPro" id="IPR041249">
    <property type="entry name" value="HEPN_DZIP3"/>
</dbReference>
<reference evidence="2" key="1">
    <citation type="submission" date="2018-11" db="EMBL/GenBank/DDBJ databases">
        <authorList>
            <person name="Alioto T."/>
            <person name="Alioto T."/>
        </authorList>
    </citation>
    <scope>NUCLEOTIDE SEQUENCE</scope>
</reference>
<gene>
    <name evidence="2" type="ORF">MGAL_10B026152</name>
</gene>
<evidence type="ECO:0000313" key="2">
    <source>
        <dbReference type="EMBL" id="VDI29941.1"/>
    </source>
</evidence>
<proteinExistence type="predicted"/>
<evidence type="ECO:0000259" key="1">
    <source>
        <dbReference type="Pfam" id="PF18738"/>
    </source>
</evidence>
<keyword evidence="3" id="KW-1185">Reference proteome</keyword>
<organism evidence="2 3">
    <name type="scientific">Mytilus galloprovincialis</name>
    <name type="common">Mediterranean mussel</name>
    <dbReference type="NCBI Taxonomy" id="29158"/>
    <lineage>
        <taxon>Eukaryota</taxon>
        <taxon>Metazoa</taxon>
        <taxon>Spiralia</taxon>
        <taxon>Lophotrochozoa</taxon>
        <taxon>Mollusca</taxon>
        <taxon>Bivalvia</taxon>
        <taxon>Autobranchia</taxon>
        <taxon>Pteriomorphia</taxon>
        <taxon>Mytilida</taxon>
        <taxon>Mytiloidea</taxon>
        <taxon>Mytilidae</taxon>
        <taxon>Mytilinae</taxon>
        <taxon>Mytilus</taxon>
    </lineage>
</organism>
<protein>
    <recommendedName>
        <fullName evidence="1">DZIP3-like HEPN domain-containing protein</fullName>
    </recommendedName>
</protein>